<sequence length="128" mass="13888">MPTTASTLASRTTEETTLETETTFGTSLPIETTSPSSLTEQTTVSHTMPTSGVPLEGSTYPSTARIPTAASTLAPRTTEETTLGTETTFGTNNRFSYHANKRSCFRSNYFPIDCQNSYCSINSCTKNY</sequence>
<name>A0A0Q9WQ98_DROWI</name>
<evidence type="ECO:0000256" key="1">
    <source>
        <dbReference type="SAM" id="MobiDB-lite"/>
    </source>
</evidence>
<feature type="region of interest" description="Disordered" evidence="1">
    <location>
        <begin position="1"/>
        <end position="87"/>
    </location>
</feature>
<dbReference type="EMBL" id="CH963852">
    <property type="protein sequence ID" value="KRF98273.1"/>
    <property type="molecule type" value="Genomic_DNA"/>
</dbReference>
<feature type="compositionally biased region" description="Polar residues" evidence="1">
    <location>
        <begin position="24"/>
        <end position="50"/>
    </location>
</feature>
<gene>
    <name evidence="2" type="primary">Dwil\GK27493</name>
    <name evidence="2" type="ORF">Dwil_GK27493</name>
</gene>
<proteinExistence type="predicted"/>
<organism evidence="2 3">
    <name type="scientific">Drosophila willistoni</name>
    <name type="common">Fruit fly</name>
    <dbReference type="NCBI Taxonomy" id="7260"/>
    <lineage>
        <taxon>Eukaryota</taxon>
        <taxon>Metazoa</taxon>
        <taxon>Ecdysozoa</taxon>
        <taxon>Arthropoda</taxon>
        <taxon>Hexapoda</taxon>
        <taxon>Insecta</taxon>
        <taxon>Pterygota</taxon>
        <taxon>Neoptera</taxon>
        <taxon>Endopterygota</taxon>
        <taxon>Diptera</taxon>
        <taxon>Brachycera</taxon>
        <taxon>Muscomorpha</taxon>
        <taxon>Ephydroidea</taxon>
        <taxon>Drosophilidae</taxon>
        <taxon>Drosophila</taxon>
        <taxon>Sophophora</taxon>
    </lineage>
</organism>
<keyword evidence="3" id="KW-1185">Reference proteome</keyword>
<evidence type="ECO:0000313" key="3">
    <source>
        <dbReference type="Proteomes" id="UP000007798"/>
    </source>
</evidence>
<reference evidence="2 3" key="1">
    <citation type="journal article" date="2007" name="Nature">
        <title>Evolution of genes and genomes on the Drosophila phylogeny.</title>
        <authorList>
            <consortium name="Drosophila 12 Genomes Consortium"/>
            <person name="Clark A.G."/>
            <person name="Eisen M.B."/>
            <person name="Smith D.R."/>
            <person name="Bergman C.M."/>
            <person name="Oliver B."/>
            <person name="Markow T.A."/>
            <person name="Kaufman T.C."/>
            <person name="Kellis M."/>
            <person name="Gelbart W."/>
            <person name="Iyer V.N."/>
            <person name="Pollard D.A."/>
            <person name="Sackton T.B."/>
            <person name="Larracuente A.M."/>
            <person name="Singh N.D."/>
            <person name="Abad J.P."/>
            <person name="Abt D.N."/>
            <person name="Adryan B."/>
            <person name="Aguade M."/>
            <person name="Akashi H."/>
            <person name="Anderson W.W."/>
            <person name="Aquadro C.F."/>
            <person name="Ardell D.H."/>
            <person name="Arguello R."/>
            <person name="Artieri C.G."/>
            <person name="Barbash D.A."/>
            <person name="Barker D."/>
            <person name="Barsanti P."/>
            <person name="Batterham P."/>
            <person name="Batzoglou S."/>
            <person name="Begun D."/>
            <person name="Bhutkar A."/>
            <person name="Blanco E."/>
            <person name="Bosak S.A."/>
            <person name="Bradley R.K."/>
            <person name="Brand A.D."/>
            <person name="Brent M.R."/>
            <person name="Brooks A.N."/>
            <person name="Brown R.H."/>
            <person name="Butlin R.K."/>
            <person name="Caggese C."/>
            <person name="Calvi B.R."/>
            <person name="Bernardo de Carvalho A."/>
            <person name="Caspi A."/>
            <person name="Castrezana S."/>
            <person name="Celniker S.E."/>
            <person name="Chang J.L."/>
            <person name="Chapple C."/>
            <person name="Chatterji S."/>
            <person name="Chinwalla A."/>
            <person name="Civetta A."/>
            <person name="Clifton S.W."/>
            <person name="Comeron J.M."/>
            <person name="Costello J.C."/>
            <person name="Coyne J.A."/>
            <person name="Daub J."/>
            <person name="David R.G."/>
            <person name="Delcher A.L."/>
            <person name="Delehaunty K."/>
            <person name="Do C.B."/>
            <person name="Ebling H."/>
            <person name="Edwards K."/>
            <person name="Eickbush T."/>
            <person name="Evans J.D."/>
            <person name="Filipski A."/>
            <person name="Findeiss S."/>
            <person name="Freyhult E."/>
            <person name="Fulton L."/>
            <person name="Fulton R."/>
            <person name="Garcia A.C."/>
            <person name="Gardiner A."/>
            <person name="Garfield D.A."/>
            <person name="Garvin B.E."/>
            <person name="Gibson G."/>
            <person name="Gilbert D."/>
            <person name="Gnerre S."/>
            <person name="Godfrey J."/>
            <person name="Good R."/>
            <person name="Gotea V."/>
            <person name="Gravely B."/>
            <person name="Greenberg A.J."/>
            <person name="Griffiths-Jones S."/>
            <person name="Gross S."/>
            <person name="Guigo R."/>
            <person name="Gustafson E.A."/>
            <person name="Haerty W."/>
            <person name="Hahn M.W."/>
            <person name="Halligan D.L."/>
            <person name="Halpern A.L."/>
            <person name="Halter G.M."/>
            <person name="Han M.V."/>
            <person name="Heger A."/>
            <person name="Hillier L."/>
            <person name="Hinrichs A.S."/>
            <person name="Holmes I."/>
            <person name="Hoskins R.A."/>
            <person name="Hubisz M.J."/>
            <person name="Hultmark D."/>
            <person name="Huntley M.A."/>
            <person name="Jaffe D.B."/>
            <person name="Jagadeeshan S."/>
            <person name="Jeck W.R."/>
            <person name="Johnson J."/>
            <person name="Jones C.D."/>
            <person name="Jordan W.C."/>
            <person name="Karpen G.H."/>
            <person name="Kataoka E."/>
            <person name="Keightley P.D."/>
            <person name="Kheradpour P."/>
            <person name="Kirkness E.F."/>
            <person name="Koerich L.B."/>
            <person name="Kristiansen K."/>
            <person name="Kudrna D."/>
            <person name="Kulathinal R.J."/>
            <person name="Kumar S."/>
            <person name="Kwok R."/>
            <person name="Lander E."/>
            <person name="Langley C.H."/>
            <person name="Lapoint R."/>
            <person name="Lazzaro B.P."/>
            <person name="Lee S.J."/>
            <person name="Levesque L."/>
            <person name="Li R."/>
            <person name="Lin C.F."/>
            <person name="Lin M.F."/>
            <person name="Lindblad-Toh K."/>
            <person name="Llopart A."/>
            <person name="Long M."/>
            <person name="Low L."/>
            <person name="Lozovsky E."/>
            <person name="Lu J."/>
            <person name="Luo M."/>
            <person name="Machado C.A."/>
            <person name="Makalowski W."/>
            <person name="Marzo M."/>
            <person name="Matsuda M."/>
            <person name="Matzkin L."/>
            <person name="McAllister B."/>
            <person name="McBride C.S."/>
            <person name="McKernan B."/>
            <person name="McKernan K."/>
            <person name="Mendez-Lago M."/>
            <person name="Minx P."/>
            <person name="Mollenhauer M.U."/>
            <person name="Montooth K."/>
            <person name="Mount S.M."/>
            <person name="Mu X."/>
            <person name="Myers E."/>
            <person name="Negre B."/>
            <person name="Newfeld S."/>
            <person name="Nielsen R."/>
            <person name="Noor M.A."/>
            <person name="O'Grady P."/>
            <person name="Pachter L."/>
            <person name="Papaceit M."/>
            <person name="Parisi M.J."/>
            <person name="Parisi M."/>
            <person name="Parts L."/>
            <person name="Pedersen J.S."/>
            <person name="Pesole G."/>
            <person name="Phillippy A.M."/>
            <person name="Ponting C.P."/>
            <person name="Pop M."/>
            <person name="Porcelli D."/>
            <person name="Powell J.R."/>
            <person name="Prohaska S."/>
            <person name="Pruitt K."/>
            <person name="Puig M."/>
            <person name="Quesneville H."/>
            <person name="Ram K.R."/>
            <person name="Rand D."/>
            <person name="Rasmussen M.D."/>
            <person name="Reed L.K."/>
            <person name="Reenan R."/>
            <person name="Reily A."/>
            <person name="Remington K.A."/>
            <person name="Rieger T.T."/>
            <person name="Ritchie M.G."/>
            <person name="Robin C."/>
            <person name="Rogers Y.H."/>
            <person name="Rohde C."/>
            <person name="Rozas J."/>
            <person name="Rubenfield M.J."/>
            <person name="Ruiz A."/>
            <person name="Russo S."/>
            <person name="Salzberg S.L."/>
            <person name="Sanchez-Gracia A."/>
            <person name="Saranga D.J."/>
            <person name="Sato H."/>
            <person name="Schaeffer S.W."/>
            <person name="Schatz M.C."/>
            <person name="Schlenke T."/>
            <person name="Schwartz R."/>
            <person name="Segarra C."/>
            <person name="Singh R.S."/>
            <person name="Sirot L."/>
            <person name="Sirota M."/>
            <person name="Sisneros N.B."/>
            <person name="Smith C.D."/>
            <person name="Smith T.F."/>
            <person name="Spieth J."/>
            <person name="Stage D.E."/>
            <person name="Stark A."/>
            <person name="Stephan W."/>
            <person name="Strausberg R.L."/>
            <person name="Strempel S."/>
            <person name="Sturgill D."/>
            <person name="Sutton G."/>
            <person name="Sutton G.G."/>
            <person name="Tao W."/>
            <person name="Teichmann S."/>
            <person name="Tobari Y.N."/>
            <person name="Tomimura Y."/>
            <person name="Tsolas J.M."/>
            <person name="Valente V.L."/>
            <person name="Venter E."/>
            <person name="Venter J.C."/>
            <person name="Vicario S."/>
            <person name="Vieira F.G."/>
            <person name="Vilella A.J."/>
            <person name="Villasante A."/>
            <person name="Walenz B."/>
            <person name="Wang J."/>
            <person name="Wasserman M."/>
            <person name="Watts T."/>
            <person name="Wilson D."/>
            <person name="Wilson R.K."/>
            <person name="Wing R.A."/>
            <person name="Wolfner M.F."/>
            <person name="Wong A."/>
            <person name="Wong G.K."/>
            <person name="Wu C.I."/>
            <person name="Wu G."/>
            <person name="Yamamoto D."/>
            <person name="Yang H.P."/>
            <person name="Yang S.P."/>
            <person name="Yorke J.A."/>
            <person name="Yoshida K."/>
            <person name="Zdobnov E."/>
            <person name="Zhang P."/>
            <person name="Zhang Y."/>
            <person name="Zimin A.V."/>
            <person name="Baldwin J."/>
            <person name="Abdouelleil A."/>
            <person name="Abdulkadir J."/>
            <person name="Abebe A."/>
            <person name="Abera B."/>
            <person name="Abreu J."/>
            <person name="Acer S.C."/>
            <person name="Aftuck L."/>
            <person name="Alexander A."/>
            <person name="An P."/>
            <person name="Anderson E."/>
            <person name="Anderson S."/>
            <person name="Arachi H."/>
            <person name="Azer M."/>
            <person name="Bachantsang P."/>
            <person name="Barry A."/>
            <person name="Bayul T."/>
            <person name="Berlin A."/>
            <person name="Bessette D."/>
            <person name="Bloom T."/>
            <person name="Blye J."/>
            <person name="Boguslavskiy L."/>
            <person name="Bonnet C."/>
            <person name="Boukhgalter B."/>
            <person name="Bourzgui I."/>
            <person name="Brown A."/>
            <person name="Cahill P."/>
            <person name="Channer S."/>
            <person name="Cheshatsang Y."/>
            <person name="Chuda L."/>
            <person name="Citroen M."/>
            <person name="Collymore A."/>
            <person name="Cooke P."/>
            <person name="Costello M."/>
            <person name="D'Aco K."/>
            <person name="Daza R."/>
            <person name="De Haan G."/>
            <person name="DeGray S."/>
            <person name="DeMaso C."/>
            <person name="Dhargay N."/>
            <person name="Dooley K."/>
            <person name="Dooley E."/>
            <person name="Doricent M."/>
            <person name="Dorje P."/>
            <person name="Dorjee K."/>
            <person name="Dupes A."/>
            <person name="Elong R."/>
            <person name="Falk J."/>
            <person name="Farina A."/>
            <person name="Faro S."/>
            <person name="Ferguson D."/>
            <person name="Fisher S."/>
            <person name="Foley C.D."/>
            <person name="Franke A."/>
            <person name="Friedrich D."/>
            <person name="Gadbois L."/>
            <person name="Gearin G."/>
            <person name="Gearin C.R."/>
            <person name="Giannoukos G."/>
            <person name="Goode T."/>
            <person name="Graham J."/>
            <person name="Grandbois E."/>
            <person name="Grewal S."/>
            <person name="Gyaltsen K."/>
            <person name="Hafez N."/>
            <person name="Hagos B."/>
            <person name="Hall J."/>
            <person name="Henson C."/>
            <person name="Hollinger A."/>
            <person name="Honan T."/>
            <person name="Huard M.D."/>
            <person name="Hughes L."/>
            <person name="Hurhula B."/>
            <person name="Husby M.E."/>
            <person name="Kamat A."/>
            <person name="Kanga B."/>
            <person name="Kashin S."/>
            <person name="Khazanovich D."/>
            <person name="Kisner P."/>
            <person name="Lance K."/>
            <person name="Lara M."/>
            <person name="Lee W."/>
            <person name="Lennon N."/>
            <person name="Letendre F."/>
            <person name="LeVine R."/>
            <person name="Lipovsky A."/>
            <person name="Liu X."/>
            <person name="Liu J."/>
            <person name="Liu S."/>
            <person name="Lokyitsang T."/>
            <person name="Lokyitsang Y."/>
            <person name="Lubonja R."/>
            <person name="Lui A."/>
            <person name="MacDonald P."/>
            <person name="Magnisalis V."/>
            <person name="Maru K."/>
            <person name="Matthews C."/>
            <person name="McCusker W."/>
            <person name="McDonough S."/>
            <person name="Mehta T."/>
            <person name="Meldrim J."/>
            <person name="Meneus L."/>
            <person name="Mihai O."/>
            <person name="Mihalev A."/>
            <person name="Mihova T."/>
            <person name="Mittelman R."/>
            <person name="Mlenga V."/>
            <person name="Montmayeur A."/>
            <person name="Mulrain L."/>
            <person name="Navidi A."/>
            <person name="Naylor J."/>
            <person name="Negash T."/>
            <person name="Nguyen T."/>
            <person name="Nguyen N."/>
            <person name="Nicol R."/>
            <person name="Norbu C."/>
            <person name="Norbu N."/>
            <person name="Novod N."/>
            <person name="O'Neill B."/>
            <person name="Osman S."/>
            <person name="Markiewicz E."/>
            <person name="Oyono O.L."/>
            <person name="Patti C."/>
            <person name="Phunkhang P."/>
            <person name="Pierre F."/>
            <person name="Priest M."/>
            <person name="Raghuraman S."/>
            <person name="Rege F."/>
            <person name="Reyes R."/>
            <person name="Rise C."/>
            <person name="Rogov P."/>
            <person name="Ross K."/>
            <person name="Ryan E."/>
            <person name="Settipalli S."/>
            <person name="Shea T."/>
            <person name="Sherpa N."/>
            <person name="Shi L."/>
            <person name="Shih D."/>
            <person name="Sparrow T."/>
            <person name="Spaulding J."/>
            <person name="Stalker J."/>
            <person name="Stange-Thomann N."/>
            <person name="Stavropoulos S."/>
            <person name="Stone C."/>
            <person name="Strader C."/>
            <person name="Tesfaye S."/>
            <person name="Thomson T."/>
            <person name="Thoulutsang Y."/>
            <person name="Thoulutsang D."/>
            <person name="Topham K."/>
            <person name="Topping I."/>
            <person name="Tsamla T."/>
            <person name="Vassiliev H."/>
            <person name="Vo A."/>
            <person name="Wangchuk T."/>
            <person name="Wangdi T."/>
            <person name="Weiand M."/>
            <person name="Wilkinson J."/>
            <person name="Wilson A."/>
            <person name="Yadav S."/>
            <person name="Young G."/>
            <person name="Yu Q."/>
            <person name="Zembek L."/>
            <person name="Zhong D."/>
            <person name="Zimmer A."/>
            <person name="Zwirko Z."/>
            <person name="Jaffe D.B."/>
            <person name="Alvarez P."/>
            <person name="Brockman W."/>
            <person name="Butler J."/>
            <person name="Chin C."/>
            <person name="Gnerre S."/>
            <person name="Grabherr M."/>
            <person name="Kleber M."/>
            <person name="Mauceli E."/>
            <person name="MacCallum I."/>
        </authorList>
    </citation>
    <scope>NUCLEOTIDE SEQUENCE [LARGE SCALE GENOMIC DNA]</scope>
    <source>
        <strain evidence="3">Tucson 14030-0811.24</strain>
    </source>
</reference>
<protein>
    <submittedName>
        <fullName evidence="2">Uncharacterized protein</fullName>
    </submittedName>
</protein>
<dbReference type="Proteomes" id="UP000007798">
    <property type="component" value="Unassembled WGS sequence"/>
</dbReference>
<dbReference type="InParanoid" id="A0A0Q9WQ98"/>
<evidence type="ECO:0000313" key="2">
    <source>
        <dbReference type="EMBL" id="KRF98273.1"/>
    </source>
</evidence>
<feature type="compositionally biased region" description="Low complexity" evidence="1">
    <location>
        <begin position="1"/>
        <end position="11"/>
    </location>
</feature>
<accession>A0A0Q9WQ98</accession>
<dbReference type="AlphaFoldDB" id="A0A0Q9WQ98"/>